<keyword evidence="7 9" id="KW-0057">Aromatic amino acid biosynthesis</keyword>
<dbReference type="InterPro" id="IPR013785">
    <property type="entry name" value="Aldolase_TIM"/>
</dbReference>
<organism evidence="11 12">
    <name type="scientific">Sphingobium cloacae</name>
    <dbReference type="NCBI Taxonomy" id="120107"/>
    <lineage>
        <taxon>Bacteria</taxon>
        <taxon>Pseudomonadati</taxon>
        <taxon>Pseudomonadota</taxon>
        <taxon>Alphaproteobacteria</taxon>
        <taxon>Sphingomonadales</taxon>
        <taxon>Sphingomonadaceae</taxon>
        <taxon>Sphingobium</taxon>
    </lineage>
</organism>
<dbReference type="EC" id="5.3.1.24" evidence="3 9"/>
<dbReference type="InterPro" id="IPR011060">
    <property type="entry name" value="RibuloseP-bd_barrel"/>
</dbReference>
<dbReference type="PANTHER" id="PTHR42894">
    <property type="entry name" value="N-(5'-PHOSPHORIBOSYL)ANTHRANILATE ISOMERASE"/>
    <property type="match status" value="1"/>
</dbReference>
<evidence type="ECO:0000256" key="9">
    <source>
        <dbReference type="HAMAP-Rule" id="MF_00135"/>
    </source>
</evidence>
<dbReference type="SUPFAM" id="SSF51366">
    <property type="entry name" value="Ribulose-phoshate binding barrel"/>
    <property type="match status" value="1"/>
</dbReference>
<dbReference type="KEGG" id="sclo:SCLO_2002310"/>
<keyword evidence="12" id="KW-1185">Reference proteome</keyword>
<evidence type="ECO:0000313" key="11">
    <source>
        <dbReference type="EMBL" id="BAV66564.1"/>
    </source>
</evidence>
<dbReference type="GO" id="GO:0000162">
    <property type="term" value="P:L-tryptophan biosynthetic process"/>
    <property type="evidence" value="ECO:0007669"/>
    <property type="project" value="UniProtKB-UniRule"/>
</dbReference>
<keyword evidence="8 9" id="KW-0413">Isomerase</keyword>
<keyword evidence="6 9" id="KW-0822">Tryptophan biosynthesis</keyword>
<sequence>MRTRIKICCIASPDEARIAIAAGADALGLVARMPSGPGPISDRAIAEVTALVPPPVATFLLTSETTADAISAHVRATAPSAVQIVSHIDPAESGKLAALEPHVRRIQVIHVEGPEALQLIPAYEPCVHAFLLDSGRPNAPVAELGGTGRAHDWAVSAAFVRATEKPVFLAGGLTAANVAEAIGQVRPYGVDLCSGVRTGGQLDPQKLFAFVTAVQQIDREMARAM</sequence>
<comment type="catalytic activity">
    <reaction evidence="1 9">
        <text>N-(5-phospho-beta-D-ribosyl)anthranilate = 1-(2-carboxyphenylamino)-1-deoxy-D-ribulose 5-phosphate</text>
        <dbReference type="Rhea" id="RHEA:21540"/>
        <dbReference type="ChEBI" id="CHEBI:18277"/>
        <dbReference type="ChEBI" id="CHEBI:58613"/>
        <dbReference type="EC" id="5.3.1.24"/>
    </reaction>
</comment>
<evidence type="ECO:0000256" key="3">
    <source>
        <dbReference type="ARBA" id="ARBA00012572"/>
    </source>
</evidence>
<dbReference type="Pfam" id="PF00697">
    <property type="entry name" value="PRAI"/>
    <property type="match status" value="1"/>
</dbReference>
<keyword evidence="5 9" id="KW-0028">Amino-acid biosynthesis</keyword>
<dbReference type="InterPro" id="IPR044643">
    <property type="entry name" value="TrpF_fam"/>
</dbReference>
<accession>A0A1E1F7Q9</accession>
<geneLocation type="plasmid" evidence="12">
    <name>psclo_2 dna</name>
</geneLocation>
<evidence type="ECO:0000256" key="2">
    <source>
        <dbReference type="ARBA" id="ARBA00004664"/>
    </source>
</evidence>
<dbReference type="Gene3D" id="3.20.20.70">
    <property type="entry name" value="Aldolase class I"/>
    <property type="match status" value="1"/>
</dbReference>
<evidence type="ECO:0000256" key="4">
    <source>
        <dbReference type="ARBA" id="ARBA00022272"/>
    </source>
</evidence>
<dbReference type="UniPathway" id="UPA00035">
    <property type="reaction ID" value="UER00042"/>
</dbReference>
<dbReference type="CDD" id="cd00405">
    <property type="entry name" value="PRAI"/>
    <property type="match status" value="1"/>
</dbReference>
<protein>
    <recommendedName>
        <fullName evidence="4 9">N-(5'-phosphoribosyl)anthranilate isomerase</fullName>
        <shortName evidence="9">PRAI</shortName>
        <ecNumber evidence="3 9">5.3.1.24</ecNumber>
    </recommendedName>
</protein>
<evidence type="ECO:0000256" key="6">
    <source>
        <dbReference type="ARBA" id="ARBA00022822"/>
    </source>
</evidence>
<feature type="domain" description="N-(5'phosphoribosyl) anthranilate isomerase (PRAI)" evidence="10">
    <location>
        <begin position="6"/>
        <end position="212"/>
    </location>
</feature>
<dbReference type="EMBL" id="AP017656">
    <property type="protein sequence ID" value="BAV66564.1"/>
    <property type="molecule type" value="Genomic_DNA"/>
</dbReference>
<evidence type="ECO:0000256" key="8">
    <source>
        <dbReference type="ARBA" id="ARBA00023235"/>
    </source>
</evidence>
<evidence type="ECO:0000259" key="10">
    <source>
        <dbReference type="Pfam" id="PF00697"/>
    </source>
</evidence>
<evidence type="ECO:0000313" key="12">
    <source>
        <dbReference type="Proteomes" id="UP000218272"/>
    </source>
</evidence>
<evidence type="ECO:0000256" key="7">
    <source>
        <dbReference type="ARBA" id="ARBA00023141"/>
    </source>
</evidence>
<evidence type="ECO:0000256" key="5">
    <source>
        <dbReference type="ARBA" id="ARBA00022605"/>
    </source>
</evidence>
<name>A0A1E1F7Q9_9SPHN</name>
<gene>
    <name evidence="9" type="primary">trpF</name>
    <name evidence="11" type="ORF">SCLO_2002310</name>
</gene>
<comment type="similarity">
    <text evidence="9">Belongs to the TrpF family.</text>
</comment>
<reference evidence="11 12" key="1">
    <citation type="submission" date="2016-10" db="EMBL/GenBank/DDBJ databases">
        <title>Complete Genome Sequence of the Nonylphenol-Degrading Bacterium Sphingobium cloacae JCM 10874T.</title>
        <authorList>
            <person name="Ootsuka M."/>
            <person name="Nishizawa T."/>
            <person name="Ohta H."/>
        </authorList>
    </citation>
    <scope>NUCLEOTIDE SEQUENCE [LARGE SCALE GENOMIC DNA]</scope>
    <source>
        <strain evidence="11 12">JCM 10874</strain>
        <plasmid evidence="12">psclo_2 dna</plasmid>
    </source>
</reference>
<evidence type="ECO:0000256" key="1">
    <source>
        <dbReference type="ARBA" id="ARBA00001164"/>
    </source>
</evidence>
<dbReference type="OrthoDB" id="9796196at2"/>
<dbReference type="AlphaFoldDB" id="A0A1E1F7Q9"/>
<keyword evidence="11" id="KW-0614">Plasmid</keyword>
<comment type="pathway">
    <text evidence="2 9">Amino-acid biosynthesis; L-tryptophan biosynthesis; L-tryptophan from chorismate: step 3/5.</text>
</comment>
<dbReference type="GO" id="GO:0004640">
    <property type="term" value="F:phosphoribosylanthranilate isomerase activity"/>
    <property type="evidence" value="ECO:0007669"/>
    <property type="project" value="UniProtKB-UniRule"/>
</dbReference>
<dbReference type="PANTHER" id="PTHR42894:SF1">
    <property type="entry name" value="N-(5'-PHOSPHORIBOSYL)ANTHRANILATE ISOMERASE"/>
    <property type="match status" value="1"/>
</dbReference>
<dbReference type="Proteomes" id="UP000218272">
    <property type="component" value="Plasmid pSCLO_2"/>
</dbReference>
<proteinExistence type="inferred from homology"/>
<dbReference type="InterPro" id="IPR001240">
    <property type="entry name" value="PRAI_dom"/>
</dbReference>
<dbReference type="RefSeq" id="WP_083949045.1">
    <property type="nucleotide sequence ID" value="NZ_AP017656.1"/>
</dbReference>
<dbReference type="HAMAP" id="MF_00135">
    <property type="entry name" value="PRAI"/>
    <property type="match status" value="1"/>
</dbReference>